<proteinExistence type="inferred from homology"/>
<evidence type="ECO:0000256" key="4">
    <source>
        <dbReference type="ARBA" id="ARBA00022692"/>
    </source>
</evidence>
<evidence type="ECO:0000256" key="2">
    <source>
        <dbReference type="ARBA" id="ARBA00004922"/>
    </source>
</evidence>
<evidence type="ECO:0000256" key="3">
    <source>
        <dbReference type="ARBA" id="ARBA00010288"/>
    </source>
</evidence>
<dbReference type="Proteomes" id="UP000594262">
    <property type="component" value="Unplaced"/>
</dbReference>
<feature type="transmembrane region" description="Helical" evidence="9">
    <location>
        <begin position="477"/>
        <end position="496"/>
    </location>
</feature>
<feature type="transmembrane region" description="Helical" evidence="9">
    <location>
        <begin position="382"/>
        <end position="403"/>
    </location>
</feature>
<feature type="transmembrane region" description="Helical" evidence="9">
    <location>
        <begin position="336"/>
        <end position="362"/>
    </location>
</feature>
<keyword evidence="4 9" id="KW-0812">Transmembrane</keyword>
<feature type="transmembrane region" description="Helical" evidence="9">
    <location>
        <begin position="502"/>
        <end position="525"/>
    </location>
</feature>
<evidence type="ECO:0000256" key="8">
    <source>
        <dbReference type="ARBA" id="ARBA00045912"/>
    </source>
</evidence>
<evidence type="ECO:0000256" key="7">
    <source>
        <dbReference type="ARBA" id="ARBA00023136"/>
    </source>
</evidence>
<feature type="transmembrane region" description="Helical" evidence="9">
    <location>
        <begin position="164"/>
        <end position="181"/>
    </location>
</feature>
<evidence type="ECO:0000256" key="5">
    <source>
        <dbReference type="ARBA" id="ARBA00022824"/>
    </source>
</evidence>
<comment type="function">
    <text evidence="8 9">Intramembrane glycolipid transporter that operates in the biosynthetic pathway of dolichol-linked oligosaccharides, the glycan precursors employed in protein asparagine (N)-glycosylation. The sequential addition of sugars to dolichol pyrophosphate produces dolichol-linked oligosaccharides containing fourteen sugars, including two GlcNAcs, nine mannoses and three glucoses. Once assembled, the oligosaccharide is transferred from the lipid to nascent proteins by oligosaccharyltransferases. The assembly of dolichol-linked oligosaccharides begins on the cytosolic side of the endoplasmic reticulum membrane and finishes in its lumen. RFT1 could mediate the translocation of the cytosolically oriented intermediate DolPP-GlcNAc2Man5, produced by ALG11, into the ER lumen where dolichol-linked oligosaccharides assembly continues. However, the intramembrane lipid transporter activity could not be confirmed in vitro.</text>
</comment>
<feature type="transmembrane region" description="Helical" evidence="9">
    <location>
        <begin position="187"/>
        <end position="209"/>
    </location>
</feature>
<evidence type="ECO:0000313" key="11">
    <source>
        <dbReference type="Proteomes" id="UP000594262"/>
    </source>
</evidence>
<dbReference type="GO" id="GO:0034203">
    <property type="term" value="P:glycolipid translocation"/>
    <property type="evidence" value="ECO:0007669"/>
    <property type="project" value="TreeGrafter"/>
</dbReference>
<comment type="subcellular location">
    <subcellularLocation>
        <location evidence="1 9">Endoplasmic reticulum membrane</location>
        <topology evidence="1 9">Multi-pass membrane protein</topology>
    </subcellularLocation>
</comment>
<protein>
    <recommendedName>
        <fullName evidence="9">Protein RFT1 homolog</fullName>
    </recommendedName>
</protein>
<dbReference type="PANTHER" id="PTHR13117:SF5">
    <property type="entry name" value="PROTEIN RFT1 HOMOLOG"/>
    <property type="match status" value="1"/>
</dbReference>
<feature type="transmembrane region" description="Helical" evidence="9">
    <location>
        <begin position="88"/>
        <end position="111"/>
    </location>
</feature>
<dbReference type="InterPro" id="IPR007594">
    <property type="entry name" value="RFT1"/>
</dbReference>
<comment type="caution">
    <text evidence="9">Lacks conserved residue(s) required for the propagation of feature annotation.</text>
</comment>
<name>A0A7M6DJP8_9CNID</name>
<dbReference type="GeneID" id="136816272"/>
<keyword evidence="6 9" id="KW-1133">Transmembrane helix</keyword>
<accession>A0A7M6DJP8</accession>
<dbReference type="GO" id="GO:0005789">
    <property type="term" value="C:endoplasmic reticulum membrane"/>
    <property type="evidence" value="ECO:0007669"/>
    <property type="project" value="UniProtKB-SubCell"/>
</dbReference>
<comment type="similarity">
    <text evidence="3 9">Belongs to the RFT1 family.</text>
</comment>
<dbReference type="OrthoDB" id="9979195at2759"/>
<evidence type="ECO:0000256" key="1">
    <source>
        <dbReference type="ARBA" id="ARBA00004477"/>
    </source>
</evidence>
<reference evidence="10" key="1">
    <citation type="submission" date="2021-01" db="UniProtKB">
        <authorList>
            <consortium name="EnsemblMetazoa"/>
        </authorList>
    </citation>
    <scope>IDENTIFICATION</scope>
</reference>
<evidence type="ECO:0000256" key="9">
    <source>
        <dbReference type="RuleBase" id="RU365067"/>
    </source>
</evidence>
<dbReference type="PANTHER" id="PTHR13117">
    <property type="entry name" value="ENDOPLASMIC RETICULUM MULTISPAN TRANSMEMBRANE PROTEIN-RELATED"/>
    <property type="match status" value="1"/>
</dbReference>
<organism evidence="10 11">
    <name type="scientific">Clytia hemisphaerica</name>
    <dbReference type="NCBI Taxonomy" id="252671"/>
    <lineage>
        <taxon>Eukaryota</taxon>
        <taxon>Metazoa</taxon>
        <taxon>Cnidaria</taxon>
        <taxon>Hydrozoa</taxon>
        <taxon>Hydroidolina</taxon>
        <taxon>Leptothecata</taxon>
        <taxon>Obeliida</taxon>
        <taxon>Clytiidae</taxon>
        <taxon>Clytia</taxon>
    </lineage>
</organism>
<sequence>MASKGQEMKDAVKSASYNMVLQVIFRLSTFSMNAIMLRYLSREVLGVMNVRLMLLYSTMLFISREAFRKACLSQQSIKENVEQIKLKQMINLTWICSIVGLFSSFVLIFIWTSWLPQPKDDLIWQYQMATILVAASCSFELAVEPFWILAQRNSLLSLKVMFEGVYLAVRCFISTFLVVFFPDKALVMYGVTFVLAAIVYSLCYAIYFWKYLTKDDSKKTKELSQFKQFADFLPNIRSKPLFHQDYVNLVTSFYKQSMLKQFLTEGERYIMTIFGILTFSEQGVYDVINNLGSLAARFIFMPIEETYYTYFSKILLRGIRANEQKKESLDEAARSLFLVLKFVSLVGMIILVFGYSYSYLLLDLYGGKILSENEGPSLMKAYCLYVFIIAINGITECFMFATMSKEEVDKYNYKMLMFSVIFLSASLLLTRYIGSIGFIFANCLNMFLRIIQSSLYINKYFQETEYRPLSAIHPSFASLLTLLISFVVMVISEAIFCCNYGLLYQLCHVAVGGVCLLVVLGSIYFTEHKFVDYLKSLIKQKQH</sequence>
<keyword evidence="7 9" id="KW-0472">Membrane</keyword>
<evidence type="ECO:0000256" key="6">
    <source>
        <dbReference type="ARBA" id="ARBA00022989"/>
    </source>
</evidence>
<keyword evidence="5" id="KW-0256">Endoplasmic reticulum</keyword>
<keyword evidence="11" id="KW-1185">Reference proteome</keyword>
<dbReference type="RefSeq" id="XP_066928702.1">
    <property type="nucleotide sequence ID" value="XM_067072601.1"/>
</dbReference>
<comment type="pathway">
    <text evidence="2">Protein modification; protein glycosylation.</text>
</comment>
<feature type="transmembrane region" description="Helical" evidence="9">
    <location>
        <begin position="415"/>
        <end position="433"/>
    </location>
</feature>
<dbReference type="GO" id="GO:0006488">
    <property type="term" value="P:dolichol-linked oligosaccharide biosynthetic process"/>
    <property type="evidence" value="ECO:0007669"/>
    <property type="project" value="InterPro"/>
</dbReference>
<dbReference type="Pfam" id="PF04506">
    <property type="entry name" value="Rft-1"/>
    <property type="match status" value="1"/>
</dbReference>
<dbReference type="AlphaFoldDB" id="A0A7M6DJP8"/>
<dbReference type="EnsemblMetazoa" id="CLYHEMT013290.1">
    <property type="protein sequence ID" value="CLYHEMP013290.1"/>
    <property type="gene ID" value="CLYHEMG013290"/>
</dbReference>
<evidence type="ECO:0000313" key="10">
    <source>
        <dbReference type="EnsemblMetazoa" id="CLYHEMP013290.1"/>
    </source>
</evidence>
<feature type="transmembrane region" description="Helical" evidence="9">
    <location>
        <begin position="123"/>
        <end position="143"/>
    </location>
</feature>